<dbReference type="Pfam" id="PF00512">
    <property type="entry name" value="HisKA"/>
    <property type="match status" value="1"/>
</dbReference>
<dbReference type="InterPro" id="IPR036097">
    <property type="entry name" value="HisK_dim/P_sf"/>
</dbReference>
<dbReference type="SUPFAM" id="SSF52172">
    <property type="entry name" value="CheY-like"/>
    <property type="match status" value="1"/>
</dbReference>
<evidence type="ECO:0000256" key="7">
    <source>
        <dbReference type="ARBA" id="ARBA00022989"/>
    </source>
</evidence>
<evidence type="ECO:0000313" key="13">
    <source>
        <dbReference type="Proteomes" id="UP001595776"/>
    </source>
</evidence>
<keyword evidence="13" id="KW-1185">Reference proteome</keyword>
<evidence type="ECO:0000256" key="3">
    <source>
        <dbReference type="ARBA" id="ARBA00012438"/>
    </source>
</evidence>
<name>A0ABV8UDD0_9PROT</name>
<dbReference type="SUPFAM" id="SSF47384">
    <property type="entry name" value="Homodimeric domain of signal transducing histidine kinase"/>
    <property type="match status" value="1"/>
</dbReference>
<evidence type="ECO:0000259" key="10">
    <source>
        <dbReference type="PROSITE" id="PS50109"/>
    </source>
</evidence>
<dbReference type="InterPro" id="IPR011006">
    <property type="entry name" value="CheY-like_superfamily"/>
</dbReference>
<dbReference type="PROSITE" id="PS50110">
    <property type="entry name" value="RESPONSE_REGULATORY"/>
    <property type="match status" value="1"/>
</dbReference>
<dbReference type="InterPro" id="IPR001789">
    <property type="entry name" value="Sig_transdc_resp-reg_receiver"/>
</dbReference>
<dbReference type="Proteomes" id="UP001595776">
    <property type="component" value="Unassembled WGS sequence"/>
</dbReference>
<dbReference type="SMART" id="SM00387">
    <property type="entry name" value="HATPase_c"/>
    <property type="match status" value="1"/>
</dbReference>
<evidence type="ECO:0000256" key="2">
    <source>
        <dbReference type="ARBA" id="ARBA00004651"/>
    </source>
</evidence>
<feature type="domain" description="Response regulatory" evidence="11">
    <location>
        <begin position="604"/>
        <end position="722"/>
    </location>
</feature>
<dbReference type="PANTHER" id="PTHR45339:SF1">
    <property type="entry name" value="HYBRID SIGNAL TRANSDUCTION HISTIDINE KINASE J"/>
    <property type="match status" value="1"/>
</dbReference>
<comment type="catalytic activity">
    <reaction evidence="1">
        <text>ATP + protein L-histidine = ADP + protein N-phospho-L-histidine.</text>
        <dbReference type="EC" id="2.7.13.3"/>
    </reaction>
</comment>
<keyword evidence="12" id="KW-0067">ATP-binding</keyword>
<keyword evidence="7" id="KW-0472">Membrane</keyword>
<dbReference type="SMART" id="SM00388">
    <property type="entry name" value="HisKA"/>
    <property type="match status" value="1"/>
</dbReference>
<feature type="domain" description="Histidine kinase" evidence="10">
    <location>
        <begin position="359"/>
        <end position="580"/>
    </location>
</feature>
<dbReference type="InterPro" id="IPR003661">
    <property type="entry name" value="HisK_dim/P_dom"/>
</dbReference>
<dbReference type="InterPro" id="IPR004358">
    <property type="entry name" value="Sig_transdc_His_kin-like_C"/>
</dbReference>
<dbReference type="InterPro" id="IPR048760">
    <property type="entry name" value="VP0354-like_sensor_dom"/>
</dbReference>
<dbReference type="RefSeq" id="WP_197420913.1">
    <property type="nucleotide sequence ID" value="NZ_JBHSCR010000014.1"/>
</dbReference>
<keyword evidence="8" id="KW-0902">Two-component regulatory system</keyword>
<dbReference type="InterPro" id="IPR005467">
    <property type="entry name" value="His_kinase_dom"/>
</dbReference>
<dbReference type="SUPFAM" id="SSF55874">
    <property type="entry name" value="ATPase domain of HSP90 chaperone/DNA topoisomerase II/histidine kinase"/>
    <property type="match status" value="1"/>
</dbReference>
<dbReference type="PROSITE" id="PS50109">
    <property type="entry name" value="HIS_KIN"/>
    <property type="match status" value="1"/>
</dbReference>
<accession>A0ABV8UDD0</accession>
<dbReference type="CDD" id="cd17546">
    <property type="entry name" value="REC_hyHK_CKI1_RcsC-like"/>
    <property type="match status" value="1"/>
</dbReference>
<dbReference type="InterPro" id="IPR003594">
    <property type="entry name" value="HATPase_dom"/>
</dbReference>
<dbReference type="Pfam" id="PF02518">
    <property type="entry name" value="HATPase_c"/>
    <property type="match status" value="1"/>
</dbReference>
<dbReference type="SUPFAM" id="SSF103190">
    <property type="entry name" value="Sensory domain-like"/>
    <property type="match status" value="2"/>
</dbReference>
<dbReference type="Pfam" id="PF00072">
    <property type="entry name" value="Response_reg"/>
    <property type="match status" value="1"/>
</dbReference>
<keyword evidence="5 9" id="KW-0597">Phosphoprotein</keyword>
<evidence type="ECO:0000256" key="5">
    <source>
        <dbReference type="ARBA" id="ARBA00022553"/>
    </source>
</evidence>
<dbReference type="Gene3D" id="3.40.50.2300">
    <property type="match status" value="1"/>
</dbReference>
<keyword evidence="12" id="KW-0547">Nucleotide-binding</keyword>
<dbReference type="PRINTS" id="PR00344">
    <property type="entry name" value="BCTRLSENSOR"/>
</dbReference>
<dbReference type="Pfam" id="PF21623">
    <property type="entry name" value="HK_sensor_dom_bact"/>
    <property type="match status" value="1"/>
</dbReference>
<dbReference type="InterPro" id="IPR029151">
    <property type="entry name" value="Sensor-like_sf"/>
</dbReference>
<dbReference type="EMBL" id="JBHSCR010000014">
    <property type="protein sequence ID" value="MFC4348899.1"/>
    <property type="molecule type" value="Genomic_DNA"/>
</dbReference>
<evidence type="ECO:0000256" key="6">
    <source>
        <dbReference type="ARBA" id="ARBA00022692"/>
    </source>
</evidence>
<evidence type="ECO:0000256" key="1">
    <source>
        <dbReference type="ARBA" id="ARBA00000085"/>
    </source>
</evidence>
<keyword evidence="4" id="KW-1003">Cell membrane</keyword>
<comment type="caution">
    <text evidence="12">The sequence shown here is derived from an EMBL/GenBank/DDBJ whole genome shotgun (WGS) entry which is preliminary data.</text>
</comment>
<proteinExistence type="predicted"/>
<feature type="modified residue" description="4-aspartylphosphate" evidence="9">
    <location>
        <position position="654"/>
    </location>
</feature>
<organism evidence="12 13">
    <name type="scientific">Kordiimonas lipolytica</name>
    <dbReference type="NCBI Taxonomy" id="1662421"/>
    <lineage>
        <taxon>Bacteria</taxon>
        <taxon>Pseudomonadati</taxon>
        <taxon>Pseudomonadota</taxon>
        <taxon>Alphaproteobacteria</taxon>
        <taxon>Kordiimonadales</taxon>
        <taxon>Kordiimonadaceae</taxon>
        <taxon>Kordiimonas</taxon>
    </lineage>
</organism>
<dbReference type="EC" id="2.7.13.3" evidence="3"/>
<comment type="subcellular location">
    <subcellularLocation>
        <location evidence="2">Cell membrane</location>
        <topology evidence="2">Multi-pass membrane protein</topology>
    </subcellularLocation>
</comment>
<dbReference type="InterPro" id="IPR036890">
    <property type="entry name" value="HATPase_C_sf"/>
</dbReference>
<keyword evidence="7" id="KW-1133">Transmembrane helix</keyword>
<gene>
    <name evidence="12" type="ORF">ACFO5Q_13680</name>
</gene>
<dbReference type="CDD" id="cd16922">
    <property type="entry name" value="HATPase_EvgS-ArcB-TorS-like"/>
    <property type="match status" value="1"/>
</dbReference>
<dbReference type="PANTHER" id="PTHR45339">
    <property type="entry name" value="HYBRID SIGNAL TRANSDUCTION HISTIDINE KINASE J"/>
    <property type="match status" value="1"/>
</dbReference>
<dbReference type="Gene3D" id="3.30.450.20">
    <property type="entry name" value="PAS domain"/>
    <property type="match status" value="2"/>
</dbReference>
<evidence type="ECO:0000259" key="11">
    <source>
        <dbReference type="PROSITE" id="PS50110"/>
    </source>
</evidence>
<evidence type="ECO:0000256" key="8">
    <source>
        <dbReference type="ARBA" id="ARBA00023012"/>
    </source>
</evidence>
<reference evidence="13" key="1">
    <citation type="journal article" date="2019" name="Int. J. Syst. Evol. Microbiol.">
        <title>The Global Catalogue of Microorganisms (GCM) 10K type strain sequencing project: providing services to taxonomists for standard genome sequencing and annotation.</title>
        <authorList>
            <consortium name="The Broad Institute Genomics Platform"/>
            <consortium name="The Broad Institute Genome Sequencing Center for Infectious Disease"/>
            <person name="Wu L."/>
            <person name="Ma J."/>
        </authorList>
    </citation>
    <scope>NUCLEOTIDE SEQUENCE [LARGE SCALE GENOMIC DNA]</scope>
    <source>
        <strain evidence="13">CGMCC 1.15304</strain>
    </source>
</reference>
<dbReference type="Gene3D" id="3.30.565.10">
    <property type="entry name" value="Histidine kinase-like ATPase, C-terminal domain"/>
    <property type="match status" value="1"/>
</dbReference>
<dbReference type="CDD" id="cd00082">
    <property type="entry name" value="HisKA"/>
    <property type="match status" value="1"/>
</dbReference>
<sequence length="727" mass="79865">MTKNISGKRFTLWLLLGLAVIAAFGFYAGQMAYTRLNEQFIARETLSVRLASQSLHSSLRLPASHLYSVAVLEPRMRQAVSQADPALDEVANAFTTLLMRNPNYAQVRWIGEDGVEVVRIDQPAPADVRRLETDDLQDKSSRPYVRQGLQLGPSELYVSPLDLNVENGVVQQPFNPVVRMALRLFDNSGIPHGIVVLNISAKPMLDKIISFSDNENIMLLNADGFWLKSPNPADEWGFMLGKTETLGTRNPLAWQKINTTPQGHAETAAGHWTWDTIGVTESHLTVTNNIALKLVAQIPAEAIWAARIKALTPVMITTLVTALLFGAALYRLSREMAERRHAEQQAVLANKAKGAFLATMSHEIRTPMTGILGFSDMLQEDKLPDESRAKVDKIKSAAQALLRILNDILDISKLDAGKFEIEQIPFNPAIMANEVVQMFYQTCPMEKKDTLQITAKIARDFPEAVKADPTRLRQVLVNLMGNAVKFSDRGSVTLVCGHNAAKKRLEFEVIDTGIGMDGELLGRLFQEFEQADASTSRKYHGTGLGLAICKKLVERMGGEITVKSTPGLGSAFWFSVPYEPASADDLPKEAEPALSPAAEKQALSILVAEDNQINQMIVQNTLKKMGHKVTIAESGKEALRLVSEENDFDLILMDVRMPEMSGPEATRKIRALPHAAASIPIIALTADVMEDNKAAYFEASMNDCVGKPINQKELAAAINKAACLVSS</sequence>
<dbReference type="Gene3D" id="1.10.287.130">
    <property type="match status" value="1"/>
</dbReference>
<evidence type="ECO:0000313" key="12">
    <source>
        <dbReference type="EMBL" id="MFC4348899.1"/>
    </source>
</evidence>
<evidence type="ECO:0000256" key="4">
    <source>
        <dbReference type="ARBA" id="ARBA00022475"/>
    </source>
</evidence>
<evidence type="ECO:0000256" key="9">
    <source>
        <dbReference type="PROSITE-ProRule" id="PRU00169"/>
    </source>
</evidence>
<keyword evidence="6" id="KW-0812">Transmembrane</keyword>
<dbReference type="SMART" id="SM00448">
    <property type="entry name" value="REC"/>
    <property type="match status" value="1"/>
</dbReference>
<protein>
    <recommendedName>
        <fullName evidence="3">histidine kinase</fullName>
        <ecNumber evidence="3">2.7.13.3</ecNumber>
    </recommendedName>
</protein>
<dbReference type="GO" id="GO:0005524">
    <property type="term" value="F:ATP binding"/>
    <property type="evidence" value="ECO:0007669"/>
    <property type="project" value="UniProtKB-KW"/>
</dbReference>